<evidence type="ECO:0000259" key="7">
    <source>
        <dbReference type="Pfam" id="PF09335"/>
    </source>
</evidence>
<evidence type="ECO:0000256" key="3">
    <source>
        <dbReference type="ARBA" id="ARBA00022692"/>
    </source>
</evidence>
<keyword evidence="2" id="KW-1003">Cell membrane</keyword>
<keyword evidence="9" id="KW-1185">Reference proteome</keyword>
<dbReference type="EMBL" id="BMKW01000009">
    <property type="protein sequence ID" value="GGJ27540.1"/>
    <property type="molecule type" value="Genomic_DNA"/>
</dbReference>
<reference evidence="8" key="2">
    <citation type="submission" date="2020-09" db="EMBL/GenBank/DDBJ databases">
        <authorList>
            <person name="Sun Q."/>
            <person name="Zhou Y."/>
        </authorList>
    </citation>
    <scope>NUCLEOTIDE SEQUENCE</scope>
    <source>
        <strain evidence="8">CGMCC 1.3617</strain>
    </source>
</reference>
<dbReference type="Pfam" id="PF09335">
    <property type="entry name" value="VTT_dom"/>
    <property type="match status" value="1"/>
</dbReference>
<keyword evidence="5 6" id="KW-0472">Membrane</keyword>
<dbReference type="PANTHER" id="PTHR42709">
    <property type="entry name" value="ALKALINE PHOSPHATASE LIKE PROTEIN"/>
    <property type="match status" value="1"/>
</dbReference>
<keyword evidence="4 6" id="KW-1133">Transmembrane helix</keyword>
<dbReference type="GO" id="GO:0005886">
    <property type="term" value="C:plasma membrane"/>
    <property type="evidence" value="ECO:0007669"/>
    <property type="project" value="UniProtKB-SubCell"/>
</dbReference>
<feature type="transmembrane region" description="Helical" evidence="6">
    <location>
        <begin position="50"/>
        <end position="69"/>
    </location>
</feature>
<evidence type="ECO:0000256" key="5">
    <source>
        <dbReference type="ARBA" id="ARBA00023136"/>
    </source>
</evidence>
<protein>
    <submittedName>
        <fullName evidence="8">Alkaline phosphatase</fullName>
    </submittedName>
</protein>
<evidence type="ECO:0000256" key="1">
    <source>
        <dbReference type="ARBA" id="ARBA00004651"/>
    </source>
</evidence>
<dbReference type="Proteomes" id="UP000661507">
    <property type="component" value="Unassembled WGS sequence"/>
</dbReference>
<evidence type="ECO:0000313" key="8">
    <source>
        <dbReference type="EMBL" id="GGJ27540.1"/>
    </source>
</evidence>
<dbReference type="RefSeq" id="WP_188969638.1">
    <property type="nucleotide sequence ID" value="NZ_BMKW01000009.1"/>
</dbReference>
<evidence type="ECO:0000256" key="2">
    <source>
        <dbReference type="ARBA" id="ARBA00022475"/>
    </source>
</evidence>
<dbReference type="InterPro" id="IPR032816">
    <property type="entry name" value="VTT_dom"/>
</dbReference>
<evidence type="ECO:0000256" key="4">
    <source>
        <dbReference type="ARBA" id="ARBA00022989"/>
    </source>
</evidence>
<dbReference type="AlphaFoldDB" id="A0A917NTP5"/>
<evidence type="ECO:0000256" key="6">
    <source>
        <dbReference type="SAM" id="Phobius"/>
    </source>
</evidence>
<proteinExistence type="predicted"/>
<feature type="transmembrane region" description="Helical" evidence="6">
    <location>
        <begin position="176"/>
        <end position="196"/>
    </location>
</feature>
<name>A0A917NTP5_9PROT</name>
<keyword evidence="3 6" id="KW-0812">Transmembrane</keyword>
<comment type="caution">
    <text evidence="8">The sequence shown here is derived from an EMBL/GenBank/DDBJ whole genome shotgun (WGS) entry which is preliminary data.</text>
</comment>
<reference evidence="8" key="1">
    <citation type="journal article" date="2014" name="Int. J. Syst. Evol. Microbiol.">
        <title>Complete genome sequence of Corynebacterium casei LMG S-19264T (=DSM 44701T), isolated from a smear-ripened cheese.</title>
        <authorList>
            <consortium name="US DOE Joint Genome Institute (JGI-PGF)"/>
            <person name="Walter F."/>
            <person name="Albersmeier A."/>
            <person name="Kalinowski J."/>
            <person name="Ruckert C."/>
        </authorList>
    </citation>
    <scope>NUCLEOTIDE SEQUENCE</scope>
    <source>
        <strain evidence="8">CGMCC 1.3617</strain>
    </source>
</reference>
<organism evidence="8 9">
    <name type="scientific">Neoroseomonas lacus</name>
    <dbReference type="NCBI Taxonomy" id="287609"/>
    <lineage>
        <taxon>Bacteria</taxon>
        <taxon>Pseudomonadati</taxon>
        <taxon>Pseudomonadota</taxon>
        <taxon>Alphaproteobacteria</taxon>
        <taxon>Acetobacterales</taxon>
        <taxon>Acetobacteraceae</taxon>
        <taxon>Neoroseomonas</taxon>
    </lineage>
</organism>
<accession>A0A917NTP5</accession>
<dbReference type="InterPro" id="IPR051311">
    <property type="entry name" value="DedA_domain"/>
</dbReference>
<sequence length="207" mass="23406">MFQWVTEMVAAGGLWGVFALMVLENLFPPIPSELIMAASGFAAARGQMSLVWLIVFAVAGTLAGNLFWYELGRWLGVERFRPLVVRFGKWFAVEEEDLDRATSMLKRWGPFAICIGRMFPGVRTLISVPAGMVEIPRSVFYLWTALGSAVWLTFLALAGYFLEEHYDKVEHWVEPLAWVVVGVAVGGYAAHLTFAFRRSRRRRRQQG</sequence>
<gene>
    <name evidence="8" type="ORF">GCM10011320_38500</name>
</gene>
<dbReference type="PANTHER" id="PTHR42709:SF6">
    <property type="entry name" value="UNDECAPRENYL PHOSPHATE TRANSPORTER A"/>
    <property type="match status" value="1"/>
</dbReference>
<feature type="domain" description="VTT" evidence="7">
    <location>
        <begin position="30"/>
        <end position="160"/>
    </location>
</feature>
<feature type="transmembrane region" description="Helical" evidence="6">
    <location>
        <begin position="12"/>
        <end position="30"/>
    </location>
</feature>
<feature type="transmembrane region" description="Helical" evidence="6">
    <location>
        <begin position="140"/>
        <end position="161"/>
    </location>
</feature>
<evidence type="ECO:0000313" key="9">
    <source>
        <dbReference type="Proteomes" id="UP000661507"/>
    </source>
</evidence>
<comment type="subcellular location">
    <subcellularLocation>
        <location evidence="1">Cell membrane</location>
        <topology evidence="1">Multi-pass membrane protein</topology>
    </subcellularLocation>
</comment>